<dbReference type="InterPro" id="IPR016024">
    <property type="entry name" value="ARM-type_fold"/>
</dbReference>
<feature type="compositionally biased region" description="Low complexity" evidence="1">
    <location>
        <begin position="1023"/>
        <end position="1036"/>
    </location>
</feature>
<dbReference type="SUPFAM" id="SSF49599">
    <property type="entry name" value="TRAF domain-like"/>
    <property type="match status" value="4"/>
</dbReference>
<feature type="region of interest" description="Disordered" evidence="1">
    <location>
        <begin position="1473"/>
        <end position="1499"/>
    </location>
</feature>
<feature type="compositionally biased region" description="Basic and acidic residues" evidence="1">
    <location>
        <begin position="923"/>
        <end position="932"/>
    </location>
</feature>
<feature type="domain" description="MATH" evidence="2">
    <location>
        <begin position="193"/>
        <end position="331"/>
    </location>
</feature>
<feature type="region of interest" description="Disordered" evidence="1">
    <location>
        <begin position="1134"/>
        <end position="1219"/>
    </location>
</feature>
<evidence type="ECO:0000313" key="3">
    <source>
        <dbReference type="EMBL" id="KAK9907394.1"/>
    </source>
</evidence>
<feature type="region of interest" description="Disordered" evidence="1">
    <location>
        <begin position="1773"/>
        <end position="1803"/>
    </location>
</feature>
<feature type="compositionally biased region" description="Low complexity" evidence="1">
    <location>
        <begin position="1598"/>
        <end position="1625"/>
    </location>
</feature>
<feature type="domain" description="MATH" evidence="2">
    <location>
        <begin position="562"/>
        <end position="686"/>
    </location>
</feature>
<evidence type="ECO:0000259" key="2">
    <source>
        <dbReference type="PROSITE" id="PS50144"/>
    </source>
</evidence>
<feature type="compositionally biased region" description="Low complexity" evidence="1">
    <location>
        <begin position="1147"/>
        <end position="1168"/>
    </location>
</feature>
<gene>
    <name evidence="3" type="ORF">WJX75_002934</name>
</gene>
<feature type="region of interest" description="Disordered" evidence="1">
    <location>
        <begin position="1962"/>
        <end position="1990"/>
    </location>
</feature>
<feature type="domain" description="MATH" evidence="2">
    <location>
        <begin position="32"/>
        <end position="172"/>
    </location>
</feature>
<feature type="compositionally biased region" description="Basic and acidic residues" evidence="1">
    <location>
        <begin position="1785"/>
        <end position="1798"/>
    </location>
</feature>
<organism evidence="3 4">
    <name type="scientific">Coccomyxa subellipsoidea</name>
    <dbReference type="NCBI Taxonomy" id="248742"/>
    <lineage>
        <taxon>Eukaryota</taxon>
        <taxon>Viridiplantae</taxon>
        <taxon>Chlorophyta</taxon>
        <taxon>core chlorophytes</taxon>
        <taxon>Trebouxiophyceae</taxon>
        <taxon>Trebouxiophyceae incertae sedis</taxon>
        <taxon>Coccomyxaceae</taxon>
        <taxon>Coccomyxa</taxon>
    </lineage>
</organism>
<accession>A0ABR2YKT8</accession>
<feature type="compositionally biased region" description="Basic and acidic residues" evidence="1">
    <location>
        <begin position="1185"/>
        <end position="1214"/>
    </location>
</feature>
<feature type="domain" description="MATH" evidence="2">
    <location>
        <begin position="383"/>
        <end position="518"/>
    </location>
</feature>
<name>A0ABR2YKT8_9CHLO</name>
<proteinExistence type="predicted"/>
<dbReference type="Proteomes" id="UP001491310">
    <property type="component" value="Unassembled WGS sequence"/>
</dbReference>
<dbReference type="PANTHER" id="PTHR47242">
    <property type="entry name" value="TRAF-LIKE FAMILY PROTEIN"/>
    <property type="match status" value="1"/>
</dbReference>
<feature type="region of interest" description="Disordered" evidence="1">
    <location>
        <begin position="2103"/>
        <end position="2137"/>
    </location>
</feature>
<dbReference type="InterPro" id="IPR002083">
    <property type="entry name" value="MATH/TRAF_dom"/>
</dbReference>
<feature type="region of interest" description="Disordered" evidence="1">
    <location>
        <begin position="707"/>
        <end position="730"/>
    </location>
</feature>
<feature type="region of interest" description="Disordered" evidence="1">
    <location>
        <begin position="1013"/>
        <end position="1038"/>
    </location>
</feature>
<sequence>MLEELKGGVARLDPPGNNEAEVLTVDRSQKSSATVTWRFNWNQAKQKQKCLQSKYVEVGGKDCRLLVYPYGDTQALPGYVSFYLQLQDPTTAPSNRWDCFASYKLSVQNQISNDLDLSRESWHRFSSRPTRQQTRPLSSSSHGWADFASANQIQDAKAGFLVNGFVTVSATVLVLEESVQLTRDGDGSADNLSGKFTWRVKNFELFREMIKVQKIMSPPFAAGDCSLRISVYQSPVNSSEHLSLCLESKDTDSSGAADTERTCWCLFRLSVLSQKEGGKHFNRESYGRFSTDLKQTDSASLGWNDFLAMDAFTDPSQSYMQDGSAVFQAAFQGIKETASFYRGCPIKELNFFGRQAPRRLGGPAAGKAAKAALAAAAATDSFQATFVWRMEHFTRLKDLLKKRKITGLCVKSKRFSVGGCTCRLIVYPRGQSQPPRHLSMFLEVSDKEATADWSCFVSHRLVIVNQRDESRSLVKESQNRYMKAAKDWGWREFVTLHTLFDADAGYLLNDDCVFAAEVLMLRESSEAKQVPVEDMLMGVTALALPPPPAEVAVDESTVRGTKVRFTWRLDNFAAFRTILETRKVFSRFFTAEGCKLRLGTYTSYNTMCTYLESDSTAAAGQERNFWVKSRVAVLNQRHPERTQWKESAICTKTWNNSVLQLVQIDELMNPEAGYLVKEGLVLCVEVLECCPWFEFADLEKYVSEDEAGASLSDSEESASESDASECSSSVPDAAEPFWTMMGRTSLGTGPHQPPLSLEGARSLQAMLVDQLKDDDDAVDAYVAGLCTYMDSPSRVKRLLLPLMGQDNDAPQRLCLLDFLCTVVPLRDSVVRLVLDKMIQCCSPEGLPNLAASAAPPARPPKHAARVAESAAASASDAAAGQHKARGERRRASEGRKGNGRSGGVTESIEAARMRASMPPPEGLMRDSRRTESDAASCSTAMVGEEPALRPAASRAVRSAARSLTDGEQSLTAESALSAEIESVDTDISTDAVADMPVAAADGDSVVPPPFLFGKPKRAPTGQSADAESAEGNAAGNNVEKLDVAEELQDRYMDNECGSGAYPSLAADPDFNALLEDIATGPLNSSATAAGSKPPAAAAGSEAAAAAAAAPRKTPAKLKPNPLRGFLSRRLLSPQAPAAAEPPPTPKPATAADTPAPKSPQAEQQTQLQPQPPPQQQQQQQQQQEEPERAPSGDGSERALEQEEKDVAQDERLQQQEEDSQEVLGLAMGWLQGMYSNGARESLPANAAFDRIAALLPGLPDTMKPELLLMIPSMVDASDHSSAAEELLKCLSGKPDARFTLDSPLRLPATLALSMLRVNGHLIDMVLSVVVTVMKYARKQDRPPLLGLALRLANDGDATTCERAADAACEIASNCSDPAIELALTDTLRGAVLQHSRIAEAVAMQCQKRLRSREPVTEAGRQLGGSAAQDADMCLHLLQVPTARGTASQAIVRAVSHGVITKEELASSASRTFAKHPLTPPQSISGAPSPAVGPCTPADSPEPKQLVEQAMDSINEPSWHRLVWRHLSSADSAAEPEKEAEQLLWLADKLIASADAPVRAAGSHLYITVCRLFPADATHDRLLRTLVDRALASPPTPQHQPAAAAQRPSQNARKGRAAAAQQAEQAAAAAGAPKQAAASQSAAEVLLDLAEDPSCSRAVLKLVLKRAGTPGRELEKLSQQLQTAQKDLEAARSAEATARSKAAAEAKQRATQKAEADAAAANMRSEHAAELARLAANRKKLEIRCEQLEREVDWVKSERDEAQKSAEETAARLKEAETAASRAKSLRRDELKKEKKERNALVQRCEAAEAARRKAEEEVGKVRATSSAAVDRAETQLRMSQERLHAAETSAKARETEAGQLADRVKELEAHLARVQAVMSQQESVFALEKERLAPYFGHGLERLSAADLEALNSFHYKAINRLRPMLGKIQVSDRATDEEEEEQAAAQAAAVAVALAESVAGSPPARSVCATPPPRTPYASSGGTTPQNDRMLARGANQLRSMGSIDSVSSFDSLRAPAHVAVEGAAPNGVPRSPNRFPAAAGNGGVPMPPAANGGAKESRPPFGRPQPSDATAAGSNAPGGKLGPLHSPFKIAPVARGPVLNGAPSVIGPPGGKAPGQNAAGRNRHKRAGGLGTASPIAGVSQAEATDAASKAAAAGKLHMGGTTDARSVMRAAAPQANGGIPPQLWGQFGQPQDKEGSSSSTGHPLSGAFPTSLWSADSYSNGTNGTHQMW</sequence>
<evidence type="ECO:0000256" key="1">
    <source>
        <dbReference type="SAM" id="MobiDB-lite"/>
    </source>
</evidence>
<dbReference type="Gene3D" id="2.60.210.10">
    <property type="entry name" value="Apoptosis, Tumor Necrosis Factor Receptor Associated Protein 2, Chain A"/>
    <property type="match status" value="4"/>
</dbReference>
<dbReference type="Pfam" id="PF22486">
    <property type="entry name" value="MATH_2"/>
    <property type="match status" value="3"/>
</dbReference>
<reference evidence="3 4" key="1">
    <citation type="journal article" date="2024" name="Nat. Commun.">
        <title>Phylogenomics reveals the evolutionary origins of lichenization in chlorophyte algae.</title>
        <authorList>
            <person name="Puginier C."/>
            <person name="Libourel C."/>
            <person name="Otte J."/>
            <person name="Skaloud P."/>
            <person name="Haon M."/>
            <person name="Grisel S."/>
            <person name="Petersen M."/>
            <person name="Berrin J.G."/>
            <person name="Delaux P.M."/>
            <person name="Dal Grande F."/>
            <person name="Keller J."/>
        </authorList>
    </citation>
    <scope>NUCLEOTIDE SEQUENCE [LARGE SCALE GENOMIC DNA]</scope>
    <source>
        <strain evidence="3 4">SAG 216-7</strain>
    </source>
</reference>
<feature type="region of interest" description="Disordered" evidence="1">
    <location>
        <begin position="1591"/>
        <end position="1625"/>
    </location>
</feature>
<feature type="compositionally biased region" description="Polar residues" evidence="1">
    <location>
        <begin position="1978"/>
        <end position="1988"/>
    </location>
</feature>
<feature type="compositionally biased region" description="Polar residues" evidence="1">
    <location>
        <begin position="2214"/>
        <end position="2232"/>
    </location>
</feature>
<evidence type="ECO:0000313" key="4">
    <source>
        <dbReference type="Proteomes" id="UP001491310"/>
    </source>
</evidence>
<dbReference type="EMBL" id="JALJOT010000009">
    <property type="protein sequence ID" value="KAK9907394.1"/>
    <property type="molecule type" value="Genomic_DNA"/>
</dbReference>
<dbReference type="SMART" id="SM00061">
    <property type="entry name" value="MATH"/>
    <property type="match status" value="3"/>
</dbReference>
<feature type="region of interest" description="Disordered" evidence="1">
    <location>
        <begin position="2025"/>
        <end position="2090"/>
    </location>
</feature>
<feature type="compositionally biased region" description="Acidic residues" evidence="1">
    <location>
        <begin position="713"/>
        <end position="723"/>
    </location>
</feature>
<dbReference type="PANTHER" id="PTHR47242:SF1">
    <property type="entry name" value="TRAF-LIKE FAMILY PROTEIN"/>
    <property type="match status" value="1"/>
</dbReference>
<feature type="region of interest" description="Disordered" evidence="1">
    <location>
        <begin position="851"/>
        <end position="953"/>
    </location>
</feature>
<protein>
    <recommendedName>
        <fullName evidence="2">MATH domain-containing protein</fullName>
    </recommendedName>
</protein>
<dbReference type="PROSITE" id="PS50144">
    <property type="entry name" value="MATH"/>
    <property type="match status" value="4"/>
</dbReference>
<feature type="compositionally biased region" description="Low complexity" evidence="1">
    <location>
        <begin position="866"/>
        <end position="879"/>
    </location>
</feature>
<dbReference type="CDD" id="cd00121">
    <property type="entry name" value="MATH"/>
    <property type="match status" value="4"/>
</dbReference>
<dbReference type="InterPro" id="IPR008974">
    <property type="entry name" value="TRAF-like"/>
</dbReference>
<keyword evidence="4" id="KW-1185">Reference proteome</keyword>
<comment type="caution">
    <text evidence="3">The sequence shown here is derived from an EMBL/GenBank/DDBJ whole genome shotgun (WGS) entry which is preliminary data.</text>
</comment>
<dbReference type="SUPFAM" id="SSF48371">
    <property type="entry name" value="ARM repeat"/>
    <property type="match status" value="1"/>
</dbReference>
<feature type="region of interest" description="Disordered" evidence="1">
    <location>
        <begin position="2177"/>
        <end position="2232"/>
    </location>
</feature>